<proteinExistence type="predicted"/>
<feature type="compositionally biased region" description="Low complexity" evidence="1">
    <location>
        <begin position="368"/>
        <end position="377"/>
    </location>
</feature>
<evidence type="ECO:0000313" key="4">
    <source>
        <dbReference type="Proteomes" id="UP000266841"/>
    </source>
</evidence>
<feature type="region of interest" description="Disordered" evidence="1">
    <location>
        <begin position="94"/>
        <end position="119"/>
    </location>
</feature>
<accession>K0T5S7</accession>
<feature type="domain" description="DUF6820" evidence="2">
    <location>
        <begin position="119"/>
        <end position="176"/>
    </location>
</feature>
<evidence type="ECO:0000256" key="1">
    <source>
        <dbReference type="SAM" id="MobiDB-lite"/>
    </source>
</evidence>
<evidence type="ECO:0000259" key="2">
    <source>
        <dbReference type="Pfam" id="PF20699"/>
    </source>
</evidence>
<feature type="region of interest" description="Disordered" evidence="1">
    <location>
        <begin position="357"/>
        <end position="402"/>
    </location>
</feature>
<dbReference type="AlphaFoldDB" id="K0T5S7"/>
<dbReference type="Proteomes" id="UP000266841">
    <property type="component" value="Unassembled WGS sequence"/>
</dbReference>
<organism evidence="3 4">
    <name type="scientific">Thalassiosira oceanica</name>
    <name type="common">Marine diatom</name>
    <dbReference type="NCBI Taxonomy" id="159749"/>
    <lineage>
        <taxon>Eukaryota</taxon>
        <taxon>Sar</taxon>
        <taxon>Stramenopiles</taxon>
        <taxon>Ochrophyta</taxon>
        <taxon>Bacillariophyta</taxon>
        <taxon>Coscinodiscophyceae</taxon>
        <taxon>Thalassiosirophycidae</taxon>
        <taxon>Thalassiosirales</taxon>
        <taxon>Thalassiosiraceae</taxon>
        <taxon>Thalassiosira</taxon>
    </lineage>
</organism>
<keyword evidence="4" id="KW-1185">Reference proteome</keyword>
<evidence type="ECO:0000313" key="3">
    <source>
        <dbReference type="EMBL" id="EJK65717.1"/>
    </source>
</evidence>
<dbReference type="EMBL" id="AGNL01015544">
    <property type="protein sequence ID" value="EJK65717.1"/>
    <property type="molecule type" value="Genomic_DNA"/>
</dbReference>
<dbReference type="Pfam" id="PF20699">
    <property type="entry name" value="DUF6820"/>
    <property type="match status" value="1"/>
</dbReference>
<gene>
    <name evidence="3" type="ORF">THAOC_13398</name>
</gene>
<comment type="caution">
    <text evidence="3">The sequence shown here is derived from an EMBL/GenBank/DDBJ whole genome shotgun (WGS) entry which is preliminary data.</text>
</comment>
<reference evidence="3 4" key="1">
    <citation type="journal article" date="2012" name="Genome Biol.">
        <title>Genome and low-iron response of an oceanic diatom adapted to chronic iron limitation.</title>
        <authorList>
            <person name="Lommer M."/>
            <person name="Specht M."/>
            <person name="Roy A.S."/>
            <person name="Kraemer L."/>
            <person name="Andreson R."/>
            <person name="Gutowska M.A."/>
            <person name="Wolf J."/>
            <person name="Bergner S.V."/>
            <person name="Schilhabel M.B."/>
            <person name="Klostermeier U.C."/>
            <person name="Beiko R.G."/>
            <person name="Rosenstiel P."/>
            <person name="Hippler M."/>
            <person name="Laroche J."/>
        </authorList>
    </citation>
    <scope>NUCLEOTIDE SEQUENCE [LARGE SCALE GENOMIC DNA]</scope>
    <source>
        <strain evidence="3 4">CCMP1005</strain>
    </source>
</reference>
<feature type="non-terminal residue" evidence="3">
    <location>
        <position position="402"/>
    </location>
</feature>
<feature type="region of interest" description="Disordered" evidence="1">
    <location>
        <begin position="227"/>
        <end position="282"/>
    </location>
</feature>
<protein>
    <recommendedName>
        <fullName evidence="2">DUF6820 domain-containing protein</fullName>
    </recommendedName>
</protein>
<dbReference type="InterPro" id="IPR049223">
    <property type="entry name" value="DUF6820"/>
</dbReference>
<feature type="compositionally biased region" description="Pro residues" evidence="1">
    <location>
        <begin position="231"/>
        <end position="241"/>
    </location>
</feature>
<name>K0T5S7_THAOC</name>
<sequence>MLLLNAVAGRQVDAEGQDTFRMEPGTMLGAFASLAALSLLAFAPKSAADVTLLNGNSFEEQALEAGLHEVKEAAVLALDSDAGDVVPPSLRGAVNSFDPSLGDGEGEGESSDVISGSETSAGRARAMMHKFAVTPARLIDNGGRRAIGIALRPQHIIGDVLGMNRAWARSYDTRVGWRDNVTTHHDRETDPQSAEVELYRTIASRATDRPTESLNSVAGISTEDIIANRAAPPPGPSPPPGGGAVRIRGIQFPATSAARKKVTRDSEKTARGDWVASTSERTNRRPTMHRWLFEVDGGHGPTQWTSRRVEGLEGTRPSRIDPVIAPYTARGSEGHTGKSSSWVAGWRTLWSEKRDFESGAHGRRARPPRGAAASPADRLARKSHALLTGSGKQSTWLGGRAE</sequence>